<accession>A0ABQ9WKJ6</accession>
<keyword evidence="3" id="KW-1185">Reference proteome</keyword>
<comment type="caution">
    <text evidence="1">The sequence shown here is derived from an EMBL/GenBank/DDBJ whole genome shotgun (WGS) entry which is preliminary data.</text>
</comment>
<organism evidence="1 3">
    <name type="scientific">Blattamonas nauphoetae</name>
    <dbReference type="NCBI Taxonomy" id="2049346"/>
    <lineage>
        <taxon>Eukaryota</taxon>
        <taxon>Metamonada</taxon>
        <taxon>Preaxostyla</taxon>
        <taxon>Oxymonadida</taxon>
        <taxon>Blattamonas</taxon>
    </lineage>
</organism>
<proteinExistence type="predicted"/>
<evidence type="ECO:0000313" key="2">
    <source>
        <dbReference type="EMBL" id="KAK2943653.1"/>
    </source>
</evidence>
<reference evidence="1 3" key="1">
    <citation type="journal article" date="2022" name="bioRxiv">
        <title>Genomics of Preaxostyla Flagellates Illuminates Evolutionary Transitions and the Path Towards Mitochondrial Loss.</title>
        <authorList>
            <person name="Novak L.V.F."/>
            <person name="Treitli S.C."/>
            <person name="Pyrih J."/>
            <person name="Halakuc P."/>
            <person name="Pipaliya S.V."/>
            <person name="Vacek V."/>
            <person name="Brzon O."/>
            <person name="Soukal P."/>
            <person name="Eme L."/>
            <person name="Dacks J.B."/>
            <person name="Karnkowska A."/>
            <person name="Elias M."/>
            <person name="Hampl V."/>
        </authorList>
    </citation>
    <scope>NUCLEOTIDE SEQUENCE [LARGE SCALE GENOMIC DNA]</scope>
    <source>
        <strain evidence="1">NAU3</strain>
        <tissue evidence="1">Gut</tissue>
    </source>
</reference>
<name>A0ABQ9WKJ6_9EUKA</name>
<evidence type="ECO:0000313" key="3">
    <source>
        <dbReference type="Proteomes" id="UP001281761"/>
    </source>
</evidence>
<gene>
    <name evidence="2" type="ORF">BLNAU_21443</name>
    <name evidence="1" type="ORF">BLNAU_25234</name>
</gene>
<sequence>MRQGDFKLVTSTISTVIASYCARLSSRLTERLLKSAYSFRHLSLKAQSAQPRPSLTVTEVMSPRYDSSSRSLPIIHSATVLPNFNQLIVRRWTVRFVHTAPTILRRKHNTRYQRLQHTARFLVPSPSSGFDESAMSKLVVVVLMFWRVLCGWG</sequence>
<dbReference type="EMBL" id="JARBJD010000825">
    <property type="protein sequence ID" value="KAK2939853.1"/>
    <property type="molecule type" value="Genomic_DNA"/>
</dbReference>
<protein>
    <submittedName>
        <fullName evidence="1">Uncharacterized protein</fullName>
    </submittedName>
</protein>
<dbReference type="Proteomes" id="UP001281761">
    <property type="component" value="Unassembled WGS sequence"/>
</dbReference>
<dbReference type="EMBL" id="JARBJD010000335">
    <property type="protein sequence ID" value="KAK2943653.1"/>
    <property type="molecule type" value="Genomic_DNA"/>
</dbReference>
<evidence type="ECO:0000313" key="1">
    <source>
        <dbReference type="EMBL" id="KAK2939853.1"/>
    </source>
</evidence>